<gene>
    <name evidence="2" type="ORF">P0512H04.28</name>
    <name evidence="3" type="ORF">P0698G06.8</name>
</gene>
<proteinExistence type="predicted"/>
<reference evidence="4" key="4">
    <citation type="journal article" date="2008" name="Nucleic Acids Res.">
        <title>The rice annotation project database (RAP-DB): 2008 update.</title>
        <authorList>
            <consortium name="The rice annotation project (RAP)"/>
        </authorList>
    </citation>
    <scope>GENOME REANNOTATION</scope>
    <source>
        <strain evidence="4">cv. Nipponbare</strain>
    </source>
</reference>
<evidence type="ECO:0000256" key="1">
    <source>
        <dbReference type="SAM" id="MobiDB-lite"/>
    </source>
</evidence>
<dbReference type="AlphaFoldDB" id="Q6ES07"/>
<feature type="region of interest" description="Disordered" evidence="1">
    <location>
        <begin position="71"/>
        <end position="95"/>
    </location>
</feature>
<evidence type="ECO:0000313" key="3">
    <source>
        <dbReference type="EMBL" id="BAD28563.1"/>
    </source>
</evidence>
<reference evidence="4" key="3">
    <citation type="journal article" date="2005" name="Nature">
        <title>The map-based sequence of the rice genome.</title>
        <authorList>
            <consortium name="International rice genome sequencing project (IRGSP)"/>
            <person name="Matsumoto T."/>
            <person name="Wu J."/>
            <person name="Kanamori H."/>
            <person name="Katayose Y."/>
            <person name="Fujisawa M."/>
            <person name="Namiki N."/>
            <person name="Mizuno H."/>
            <person name="Yamamoto K."/>
            <person name="Antonio B.A."/>
            <person name="Baba T."/>
            <person name="Sakata K."/>
            <person name="Nagamura Y."/>
            <person name="Aoki H."/>
            <person name="Arikawa K."/>
            <person name="Arita K."/>
            <person name="Bito T."/>
            <person name="Chiden Y."/>
            <person name="Fujitsuka N."/>
            <person name="Fukunaka R."/>
            <person name="Hamada M."/>
            <person name="Harada C."/>
            <person name="Hayashi A."/>
            <person name="Hijishita S."/>
            <person name="Honda M."/>
            <person name="Hosokawa S."/>
            <person name="Ichikawa Y."/>
            <person name="Idonuma A."/>
            <person name="Iijima M."/>
            <person name="Ikeda M."/>
            <person name="Ikeno M."/>
            <person name="Ito K."/>
            <person name="Ito S."/>
            <person name="Ito T."/>
            <person name="Ito Y."/>
            <person name="Ito Y."/>
            <person name="Iwabuchi A."/>
            <person name="Kamiya K."/>
            <person name="Karasawa W."/>
            <person name="Kurita K."/>
            <person name="Katagiri S."/>
            <person name="Kikuta A."/>
            <person name="Kobayashi H."/>
            <person name="Kobayashi N."/>
            <person name="Machita K."/>
            <person name="Maehara T."/>
            <person name="Masukawa M."/>
            <person name="Mizubayashi T."/>
            <person name="Mukai Y."/>
            <person name="Nagasaki H."/>
            <person name="Nagata Y."/>
            <person name="Naito S."/>
            <person name="Nakashima M."/>
            <person name="Nakama Y."/>
            <person name="Nakamichi Y."/>
            <person name="Nakamura M."/>
            <person name="Meguro A."/>
            <person name="Negishi M."/>
            <person name="Ohta I."/>
            <person name="Ohta T."/>
            <person name="Okamoto M."/>
            <person name="Ono N."/>
            <person name="Saji S."/>
            <person name="Sakaguchi M."/>
            <person name="Sakai K."/>
            <person name="Shibata M."/>
            <person name="Shimokawa T."/>
            <person name="Song J."/>
            <person name="Takazaki Y."/>
            <person name="Terasawa K."/>
            <person name="Tsugane M."/>
            <person name="Tsuji K."/>
            <person name="Ueda S."/>
            <person name="Waki K."/>
            <person name="Yamagata H."/>
            <person name="Yamamoto M."/>
            <person name="Yamamoto S."/>
            <person name="Yamane H."/>
            <person name="Yoshiki S."/>
            <person name="Yoshihara R."/>
            <person name="Yukawa K."/>
            <person name="Zhong H."/>
            <person name="Yano M."/>
            <person name="Yuan Q."/>
            <person name="Ouyang S."/>
            <person name="Liu J."/>
            <person name="Jones K.M."/>
            <person name="Gansberger K."/>
            <person name="Moffat K."/>
            <person name="Hill J."/>
            <person name="Bera J."/>
            <person name="Fadrosh D."/>
            <person name="Jin S."/>
            <person name="Johri S."/>
            <person name="Kim M."/>
            <person name="Overton L."/>
            <person name="Reardon M."/>
            <person name="Tsitrin T."/>
            <person name="Vuong H."/>
            <person name="Weaver B."/>
            <person name="Ciecko A."/>
            <person name="Tallon L."/>
            <person name="Jackson J."/>
            <person name="Pai G."/>
            <person name="Aken S.V."/>
            <person name="Utterback T."/>
            <person name="Reidmuller S."/>
            <person name="Feldblyum T."/>
            <person name="Hsiao J."/>
            <person name="Zismann V."/>
            <person name="Iobst S."/>
            <person name="de Vazeille A.R."/>
            <person name="Buell C.R."/>
            <person name="Ying K."/>
            <person name="Li Y."/>
            <person name="Lu T."/>
            <person name="Huang Y."/>
            <person name="Zhao Q."/>
            <person name="Feng Q."/>
            <person name="Zhang L."/>
            <person name="Zhu J."/>
            <person name="Weng Q."/>
            <person name="Mu J."/>
            <person name="Lu Y."/>
            <person name="Fan D."/>
            <person name="Liu Y."/>
            <person name="Guan J."/>
            <person name="Zhang Y."/>
            <person name="Yu S."/>
            <person name="Liu X."/>
            <person name="Zhang Y."/>
            <person name="Hong G."/>
            <person name="Han B."/>
            <person name="Choisne N."/>
            <person name="Demange N."/>
            <person name="Orjeda G."/>
            <person name="Samain S."/>
            <person name="Cattolico L."/>
            <person name="Pelletier E."/>
            <person name="Couloux A."/>
            <person name="Segurens B."/>
            <person name="Wincker P."/>
            <person name="D'Hont A."/>
            <person name="Scarpelli C."/>
            <person name="Weissenbach J."/>
            <person name="Salanoubat M."/>
            <person name="Quetier F."/>
            <person name="Yu Y."/>
            <person name="Kim H.R."/>
            <person name="Rambo T."/>
            <person name="Currie J."/>
            <person name="Collura K."/>
            <person name="Luo M."/>
            <person name="Yang T."/>
            <person name="Ammiraju J.S.S."/>
            <person name="Engler F."/>
            <person name="Soderlund C."/>
            <person name="Wing R.A."/>
            <person name="Palmer L.E."/>
            <person name="de la Bastide M."/>
            <person name="Spiegel L."/>
            <person name="Nascimento L."/>
            <person name="Zutavern T."/>
            <person name="O'Shaughnessy A."/>
            <person name="Dike S."/>
            <person name="Dedhia N."/>
            <person name="Preston R."/>
            <person name="Balija V."/>
            <person name="McCombie W.R."/>
            <person name="Chow T."/>
            <person name="Chen H."/>
            <person name="Chung M."/>
            <person name="Chen C."/>
            <person name="Shaw J."/>
            <person name="Wu H."/>
            <person name="Hsiao K."/>
            <person name="Chao Y."/>
            <person name="Chu M."/>
            <person name="Cheng C."/>
            <person name="Hour A."/>
            <person name="Lee P."/>
            <person name="Lin S."/>
            <person name="Lin Y."/>
            <person name="Liou J."/>
            <person name="Liu S."/>
            <person name="Hsing Y."/>
            <person name="Raghuvanshi S."/>
            <person name="Mohanty A."/>
            <person name="Bharti A.K."/>
            <person name="Gaur A."/>
            <person name="Gupta V."/>
            <person name="Kumar D."/>
            <person name="Ravi V."/>
            <person name="Vij S."/>
            <person name="Kapur A."/>
            <person name="Khurana P."/>
            <person name="Khurana P."/>
            <person name="Khurana J.P."/>
            <person name="Tyagi A.K."/>
            <person name="Gaikwad K."/>
            <person name="Singh A."/>
            <person name="Dalal V."/>
            <person name="Srivastava S."/>
            <person name="Dixit A."/>
            <person name="Pal A.K."/>
            <person name="Ghazi I.A."/>
            <person name="Yadav M."/>
            <person name="Pandit A."/>
            <person name="Bhargava A."/>
            <person name="Sureshbabu K."/>
            <person name="Batra K."/>
            <person name="Sharma T.R."/>
            <person name="Mohapatra T."/>
            <person name="Singh N.K."/>
            <person name="Messing J."/>
            <person name="Nelson A.B."/>
            <person name="Fuks G."/>
            <person name="Kavchok S."/>
            <person name="Keizer G."/>
            <person name="Linton E."/>
            <person name="Llaca V."/>
            <person name="Song R."/>
            <person name="Tanyolac B."/>
            <person name="Young S."/>
            <person name="Ho-Il K."/>
            <person name="Hahn J.H."/>
            <person name="Sangsakoo G."/>
            <person name="Vanavichit A."/>
            <person name="de Mattos Luiz.A.T."/>
            <person name="Zimmer P.D."/>
            <person name="Malone G."/>
            <person name="Dellagostin O."/>
            <person name="de Oliveira A.C."/>
            <person name="Bevan M."/>
            <person name="Bancroft I."/>
            <person name="Minx P."/>
            <person name="Cordum H."/>
            <person name="Wilson R."/>
            <person name="Cheng Z."/>
            <person name="Jin W."/>
            <person name="Jiang J."/>
            <person name="Leong S.A."/>
            <person name="Iwama H."/>
            <person name="Gojobori T."/>
            <person name="Itoh T."/>
            <person name="Niimura Y."/>
            <person name="Fujii Y."/>
            <person name="Habara T."/>
            <person name="Sakai H."/>
            <person name="Sato Y."/>
            <person name="Wilson G."/>
            <person name="Kumar K."/>
            <person name="McCouch S."/>
            <person name="Juretic N."/>
            <person name="Hoen D."/>
            <person name="Wright S."/>
            <person name="Bruskiewich R."/>
            <person name="Bureau T."/>
            <person name="Miyao A."/>
            <person name="Hirochika H."/>
            <person name="Nishikawa T."/>
            <person name="Kadowaki K."/>
            <person name="Sugiura M."/>
            <person name="Burr B."/>
            <person name="Sasaki T."/>
        </authorList>
    </citation>
    <scope>NUCLEOTIDE SEQUENCE [LARGE SCALE GENOMIC DNA]</scope>
    <source>
        <strain evidence="4">cv. Nipponbare</strain>
    </source>
</reference>
<accession>Q6ES07</accession>
<protein>
    <submittedName>
        <fullName evidence="3">Uncharacterized protein</fullName>
    </submittedName>
</protein>
<reference evidence="2" key="1">
    <citation type="submission" date="2002-05" db="EMBL/GenBank/DDBJ databases">
        <title>Oryza sativa nipponbare(GA3) genomic DNA, chromosome 9, PAC clone:P0512H04.</title>
        <authorList>
            <person name="Sasaki T."/>
            <person name="Matsumoto T."/>
            <person name="Katayose Y."/>
        </authorList>
    </citation>
    <scope>NUCLEOTIDE SEQUENCE</scope>
</reference>
<reference evidence="3" key="2">
    <citation type="submission" date="2002-06" db="EMBL/GenBank/DDBJ databases">
        <title>Oryza sativa nipponbare(GA3) genomic DNA, chromosome 9, PAC clone:P0698G06.</title>
        <authorList>
            <person name="Sasaki T."/>
            <person name="Matsumoto T."/>
            <person name="Katayose Y."/>
        </authorList>
    </citation>
    <scope>NUCLEOTIDE SEQUENCE</scope>
</reference>
<evidence type="ECO:0000313" key="4">
    <source>
        <dbReference type="Proteomes" id="UP000000763"/>
    </source>
</evidence>
<sequence>MLQDPKDIFGHIVEREFKDDYKGTILEFGCYGIDDANIDFDMEDMLRHVEPEVLTGAPRKEMEEMGVRTATDVQLPAAHSSSMEQRRRKGGVVSS</sequence>
<dbReference type="EMBL" id="AP005313">
    <property type="protein sequence ID" value="BAD28485.1"/>
    <property type="molecule type" value="Genomic_DNA"/>
</dbReference>
<feature type="compositionally biased region" description="Basic residues" evidence="1">
    <location>
        <begin position="86"/>
        <end position="95"/>
    </location>
</feature>
<dbReference type="EMBL" id="AP005400">
    <property type="protein sequence ID" value="BAD28563.1"/>
    <property type="molecule type" value="Genomic_DNA"/>
</dbReference>
<name>Q6ES07_ORYSJ</name>
<evidence type="ECO:0000313" key="2">
    <source>
        <dbReference type="EMBL" id="BAD28485.1"/>
    </source>
</evidence>
<organism evidence="3 4">
    <name type="scientific">Oryza sativa subsp. japonica</name>
    <name type="common">Rice</name>
    <dbReference type="NCBI Taxonomy" id="39947"/>
    <lineage>
        <taxon>Eukaryota</taxon>
        <taxon>Viridiplantae</taxon>
        <taxon>Streptophyta</taxon>
        <taxon>Embryophyta</taxon>
        <taxon>Tracheophyta</taxon>
        <taxon>Spermatophyta</taxon>
        <taxon>Magnoliopsida</taxon>
        <taxon>Liliopsida</taxon>
        <taxon>Poales</taxon>
        <taxon>Poaceae</taxon>
        <taxon>BOP clade</taxon>
        <taxon>Oryzoideae</taxon>
        <taxon>Oryzeae</taxon>
        <taxon>Oryzinae</taxon>
        <taxon>Oryza</taxon>
        <taxon>Oryza sativa</taxon>
    </lineage>
</organism>
<dbReference type="Proteomes" id="UP000000763">
    <property type="component" value="Chromosome 9"/>
</dbReference>